<reference evidence="2 3" key="1">
    <citation type="submission" date="2021-03" db="EMBL/GenBank/DDBJ databases">
        <title>Antimicrobial resistance genes in bacteria isolated from Japanese honey, and their potential for conferring macrolide and lincosamide resistance in the American foulbrood pathogen Paenibacillus larvae.</title>
        <authorList>
            <person name="Okamoto M."/>
            <person name="Kumagai M."/>
            <person name="Kanamori H."/>
            <person name="Takamatsu D."/>
        </authorList>
    </citation>
    <scope>NUCLEOTIDE SEQUENCE [LARGE SCALE GENOMIC DNA]</scope>
    <source>
        <strain evidence="2 3">J1TS3</strain>
    </source>
</reference>
<evidence type="ECO:0000256" key="1">
    <source>
        <dbReference type="SAM" id="Coils"/>
    </source>
</evidence>
<name>A0ABQ4K312_9BACI</name>
<sequence>MGLYFNEEEHLYIYKNDEEIDAPNQSVVEIDEWTEFIEGQKKANVTLHRSFLDLNKMVEHQERIRKNQWKNITYQLKDLRRYDRKHDEIHEDVKDRLTAIEDKNQKQEEMLGEEKLFKEEVMEKLLEASGTNEEIEKRLKSVEVDNEKLLTKLNEQYELQKEMAVQISKQEERHREVISRLDNQEAITEKILRQVTNIRSILFERANYLAEKIENSYQLTSSYVYKLLTGSVEPLQLFLLKQKGEKKESKEEQNQ</sequence>
<dbReference type="Proteomes" id="UP000680279">
    <property type="component" value="Unassembled WGS sequence"/>
</dbReference>
<dbReference type="RefSeq" id="WP_018706497.1">
    <property type="nucleotide sequence ID" value="NZ_BOQT01000002.1"/>
</dbReference>
<evidence type="ECO:0000313" key="3">
    <source>
        <dbReference type="Proteomes" id="UP000680279"/>
    </source>
</evidence>
<keyword evidence="3" id="KW-1185">Reference proteome</keyword>
<gene>
    <name evidence="2" type="ORF">J1TS3_06370</name>
</gene>
<keyword evidence="1" id="KW-0175">Coiled coil</keyword>
<proteinExistence type="predicted"/>
<protein>
    <submittedName>
        <fullName evidence="2">Uncharacterized protein</fullName>
    </submittedName>
</protein>
<accession>A0ABQ4K312</accession>
<dbReference type="EMBL" id="BOQT01000002">
    <property type="protein sequence ID" value="GIN19503.1"/>
    <property type="molecule type" value="Genomic_DNA"/>
</dbReference>
<organism evidence="2 3">
    <name type="scientific">Siminovitchia fordii</name>
    <dbReference type="NCBI Taxonomy" id="254759"/>
    <lineage>
        <taxon>Bacteria</taxon>
        <taxon>Bacillati</taxon>
        <taxon>Bacillota</taxon>
        <taxon>Bacilli</taxon>
        <taxon>Bacillales</taxon>
        <taxon>Bacillaceae</taxon>
        <taxon>Siminovitchia</taxon>
    </lineage>
</organism>
<evidence type="ECO:0000313" key="2">
    <source>
        <dbReference type="EMBL" id="GIN19503.1"/>
    </source>
</evidence>
<feature type="coiled-coil region" evidence="1">
    <location>
        <begin position="90"/>
        <end position="152"/>
    </location>
</feature>
<comment type="caution">
    <text evidence="2">The sequence shown here is derived from an EMBL/GenBank/DDBJ whole genome shotgun (WGS) entry which is preliminary data.</text>
</comment>